<evidence type="ECO:0000256" key="4">
    <source>
        <dbReference type="ARBA" id="ARBA00023136"/>
    </source>
</evidence>
<gene>
    <name evidence="8" type="ORF">P154DRAFT_381605</name>
</gene>
<dbReference type="GO" id="GO:0016020">
    <property type="term" value="C:membrane"/>
    <property type="evidence" value="ECO:0007669"/>
    <property type="project" value="UniProtKB-SubCell"/>
</dbReference>
<reference evidence="8" key="1">
    <citation type="journal article" date="2020" name="Stud. Mycol.">
        <title>101 Dothideomycetes genomes: a test case for predicting lifestyles and emergence of pathogens.</title>
        <authorList>
            <person name="Haridas S."/>
            <person name="Albert R."/>
            <person name="Binder M."/>
            <person name="Bloem J."/>
            <person name="Labutti K."/>
            <person name="Salamov A."/>
            <person name="Andreopoulos B."/>
            <person name="Baker S."/>
            <person name="Barry K."/>
            <person name="Bills G."/>
            <person name="Bluhm B."/>
            <person name="Cannon C."/>
            <person name="Castanera R."/>
            <person name="Culley D."/>
            <person name="Daum C."/>
            <person name="Ezra D."/>
            <person name="Gonzalez J."/>
            <person name="Henrissat B."/>
            <person name="Kuo A."/>
            <person name="Liang C."/>
            <person name="Lipzen A."/>
            <person name="Lutzoni F."/>
            <person name="Magnuson J."/>
            <person name="Mondo S."/>
            <person name="Nolan M."/>
            <person name="Ohm R."/>
            <person name="Pangilinan J."/>
            <person name="Park H.-J."/>
            <person name="Ramirez L."/>
            <person name="Alfaro M."/>
            <person name="Sun H."/>
            <person name="Tritt A."/>
            <person name="Yoshinaga Y."/>
            <person name="Zwiers L.-H."/>
            <person name="Turgeon B."/>
            <person name="Goodwin S."/>
            <person name="Spatafora J."/>
            <person name="Crous P."/>
            <person name="Grigoriev I."/>
        </authorList>
    </citation>
    <scope>NUCLEOTIDE SEQUENCE</scope>
    <source>
        <strain evidence="8">CBS 123094</strain>
    </source>
</reference>
<feature type="transmembrane region" description="Helical" evidence="6">
    <location>
        <begin position="28"/>
        <end position="49"/>
    </location>
</feature>
<evidence type="ECO:0000256" key="1">
    <source>
        <dbReference type="ARBA" id="ARBA00004141"/>
    </source>
</evidence>
<dbReference type="Pfam" id="PF20684">
    <property type="entry name" value="Fung_rhodopsin"/>
    <property type="match status" value="1"/>
</dbReference>
<feature type="transmembrane region" description="Helical" evidence="6">
    <location>
        <begin position="200"/>
        <end position="222"/>
    </location>
</feature>
<feature type="transmembrane region" description="Helical" evidence="6">
    <location>
        <begin position="167"/>
        <end position="188"/>
    </location>
</feature>
<dbReference type="Proteomes" id="UP000799779">
    <property type="component" value="Unassembled WGS sequence"/>
</dbReference>
<feature type="domain" description="Rhodopsin" evidence="7">
    <location>
        <begin position="17"/>
        <end position="242"/>
    </location>
</feature>
<evidence type="ECO:0000259" key="7">
    <source>
        <dbReference type="Pfam" id="PF20684"/>
    </source>
</evidence>
<proteinExistence type="inferred from homology"/>
<dbReference type="PANTHER" id="PTHR33048:SF47">
    <property type="entry name" value="INTEGRAL MEMBRANE PROTEIN-RELATED"/>
    <property type="match status" value="1"/>
</dbReference>
<dbReference type="InterPro" id="IPR049326">
    <property type="entry name" value="Rhodopsin_dom_fungi"/>
</dbReference>
<accession>A0A6A5WD10</accession>
<evidence type="ECO:0000256" key="3">
    <source>
        <dbReference type="ARBA" id="ARBA00022989"/>
    </source>
</evidence>
<comment type="similarity">
    <text evidence="5">Belongs to the SAT4 family.</text>
</comment>
<feature type="non-terminal residue" evidence="8">
    <location>
        <position position="242"/>
    </location>
</feature>
<dbReference type="OrthoDB" id="444631at2759"/>
<evidence type="ECO:0000256" key="5">
    <source>
        <dbReference type="ARBA" id="ARBA00038359"/>
    </source>
</evidence>
<keyword evidence="4 6" id="KW-0472">Membrane</keyword>
<dbReference type="EMBL" id="ML977595">
    <property type="protein sequence ID" value="KAF1999552.1"/>
    <property type="molecule type" value="Genomic_DNA"/>
</dbReference>
<evidence type="ECO:0000313" key="8">
    <source>
        <dbReference type="EMBL" id="KAF1999552.1"/>
    </source>
</evidence>
<dbReference type="AlphaFoldDB" id="A0A6A5WD10"/>
<feature type="transmembrane region" description="Helical" evidence="6">
    <location>
        <begin position="118"/>
        <end position="138"/>
    </location>
</feature>
<evidence type="ECO:0000313" key="9">
    <source>
        <dbReference type="Proteomes" id="UP000799779"/>
    </source>
</evidence>
<keyword evidence="9" id="KW-1185">Reference proteome</keyword>
<comment type="subcellular location">
    <subcellularLocation>
        <location evidence="1">Membrane</location>
        <topology evidence="1">Multi-pass membrane protein</topology>
    </subcellularLocation>
</comment>
<evidence type="ECO:0000256" key="6">
    <source>
        <dbReference type="SAM" id="Phobius"/>
    </source>
</evidence>
<evidence type="ECO:0000256" key="2">
    <source>
        <dbReference type="ARBA" id="ARBA00022692"/>
    </source>
</evidence>
<dbReference type="InterPro" id="IPR052337">
    <property type="entry name" value="SAT4-like"/>
</dbReference>
<keyword evidence="2 6" id="KW-0812">Transmembrane</keyword>
<keyword evidence="3 6" id="KW-1133">Transmembrane helix</keyword>
<feature type="transmembrane region" description="Helical" evidence="6">
    <location>
        <begin position="85"/>
        <end position="106"/>
    </location>
</feature>
<feature type="non-terminal residue" evidence="8">
    <location>
        <position position="1"/>
    </location>
</feature>
<protein>
    <recommendedName>
        <fullName evidence="7">Rhodopsin domain-containing protein</fullName>
    </recommendedName>
</protein>
<dbReference type="PANTHER" id="PTHR33048">
    <property type="entry name" value="PTH11-LIKE INTEGRAL MEMBRANE PROTEIN (AFU_ORTHOLOGUE AFUA_5G11245)"/>
    <property type="match status" value="1"/>
</dbReference>
<organism evidence="8 9">
    <name type="scientific">Amniculicola lignicola CBS 123094</name>
    <dbReference type="NCBI Taxonomy" id="1392246"/>
    <lineage>
        <taxon>Eukaryota</taxon>
        <taxon>Fungi</taxon>
        <taxon>Dikarya</taxon>
        <taxon>Ascomycota</taxon>
        <taxon>Pezizomycotina</taxon>
        <taxon>Dothideomycetes</taxon>
        <taxon>Pleosporomycetidae</taxon>
        <taxon>Pleosporales</taxon>
        <taxon>Amniculicolaceae</taxon>
        <taxon>Amniculicola</taxon>
    </lineage>
</organism>
<sequence>GIVWGGFTIATIFVGCRAGLRFRTFRRFYIDDVFVLVAWVMVLASTILWQCLADSMYFINAVARGVQMPPSDFAERSESFSKASIALMVLFYSALWSIKLSFIFFFRRLYVNMGSWTRFWWITLTITIAAWAVCVGNVDFKCLMSPLAEKPLRCRTDSAIKFSKNTLMVNCMLDILTDTLILLIPMVMLWKVRISRRRKLALGAVFSATVFIIVFAIVRVALIDSRIWKRDTTWLCIWSNVE</sequence>
<name>A0A6A5WD10_9PLEO</name>